<accession>A0A9X0RDS1</accession>
<dbReference type="Proteomes" id="UP000615796">
    <property type="component" value="Unassembled WGS sequence"/>
</dbReference>
<sequence length="100" mass="11324">MPINNESIPLLEGDVFRTVSGRITTPFPRTNYKSEKRNSRNINEWLKNNAINEAKATNNEYMTTILSGLNVDNWSPADFSQVNLFLFKDSEGCIGNLKVV</sequence>
<evidence type="ECO:0000313" key="2">
    <source>
        <dbReference type="Proteomes" id="UP000615796"/>
    </source>
</evidence>
<gene>
    <name evidence="1" type="ORF">H8Q88_19400</name>
</gene>
<reference evidence="1" key="1">
    <citation type="submission" date="2020-08" db="EMBL/GenBank/DDBJ databases">
        <title>Genome Sequencing and Pan-Genome Analysis of Migratory bird Vibrio Strains, Inner Mongolia.</title>
        <authorList>
            <person name="Zheng L."/>
        </authorList>
    </citation>
    <scope>NUCLEOTIDE SEQUENCE</scope>
    <source>
        <strain evidence="1">M13F</strain>
    </source>
</reference>
<dbReference type="RefSeq" id="WP_187027193.1">
    <property type="nucleotide sequence ID" value="NZ_JACRUP010000023.1"/>
</dbReference>
<organism evidence="1 2">
    <name type="scientific">Vibrio metschnikovii</name>
    <dbReference type="NCBI Taxonomy" id="28172"/>
    <lineage>
        <taxon>Bacteria</taxon>
        <taxon>Pseudomonadati</taxon>
        <taxon>Pseudomonadota</taxon>
        <taxon>Gammaproteobacteria</taxon>
        <taxon>Vibrionales</taxon>
        <taxon>Vibrionaceae</taxon>
        <taxon>Vibrio</taxon>
    </lineage>
</organism>
<dbReference type="EMBL" id="JACRUP010000023">
    <property type="protein sequence ID" value="MBC5853046.1"/>
    <property type="molecule type" value="Genomic_DNA"/>
</dbReference>
<protein>
    <submittedName>
        <fullName evidence="1">Uncharacterized protein</fullName>
    </submittedName>
</protein>
<dbReference type="AlphaFoldDB" id="A0A9X0RDS1"/>
<name>A0A9X0RDS1_VIBME</name>
<evidence type="ECO:0000313" key="1">
    <source>
        <dbReference type="EMBL" id="MBC5853046.1"/>
    </source>
</evidence>
<comment type="caution">
    <text evidence="1">The sequence shown here is derived from an EMBL/GenBank/DDBJ whole genome shotgun (WGS) entry which is preliminary data.</text>
</comment>
<keyword evidence="2" id="KW-1185">Reference proteome</keyword>
<proteinExistence type="predicted"/>